<dbReference type="SUPFAM" id="SSF47384">
    <property type="entry name" value="Homodimeric domain of signal transducing histidine kinase"/>
    <property type="match status" value="1"/>
</dbReference>
<dbReference type="InterPro" id="IPR001789">
    <property type="entry name" value="Sig_transdc_resp-reg_receiver"/>
</dbReference>
<evidence type="ECO:0000256" key="2">
    <source>
        <dbReference type="ARBA" id="ARBA00012438"/>
    </source>
</evidence>
<keyword evidence="12" id="KW-0812">Transmembrane</keyword>
<dbReference type="EC" id="2.7.13.3" evidence="2"/>
<dbReference type="InterPro" id="IPR036890">
    <property type="entry name" value="HATPase_C_sf"/>
</dbReference>
<comment type="caution">
    <text evidence="16">The sequence shown here is derived from an EMBL/GenBank/DDBJ whole genome shotgun (WGS) entry which is preliminary data.</text>
</comment>
<dbReference type="GO" id="GO:0000155">
    <property type="term" value="F:phosphorelay sensor kinase activity"/>
    <property type="evidence" value="ECO:0007669"/>
    <property type="project" value="InterPro"/>
</dbReference>
<dbReference type="FunFam" id="1.10.287.130:FF:000045">
    <property type="entry name" value="Two-component system sensor histidine kinase/response regulator"/>
    <property type="match status" value="1"/>
</dbReference>
<dbReference type="PROSITE" id="PS50109">
    <property type="entry name" value="HIS_KIN"/>
    <property type="match status" value="1"/>
</dbReference>
<evidence type="ECO:0000256" key="7">
    <source>
        <dbReference type="ARBA" id="ARBA00022840"/>
    </source>
</evidence>
<dbReference type="SUPFAM" id="SSF46689">
    <property type="entry name" value="Homeodomain-like"/>
    <property type="match status" value="1"/>
</dbReference>
<dbReference type="FunFam" id="3.30.565.10:FF:000037">
    <property type="entry name" value="Hybrid sensor histidine kinase/response regulator"/>
    <property type="match status" value="1"/>
</dbReference>
<dbReference type="InterPro" id="IPR003594">
    <property type="entry name" value="HATPase_dom"/>
</dbReference>
<dbReference type="InterPro" id="IPR011110">
    <property type="entry name" value="Reg_prop"/>
</dbReference>
<dbReference type="SUPFAM" id="SSF101898">
    <property type="entry name" value="NHL repeat"/>
    <property type="match status" value="1"/>
</dbReference>
<dbReference type="GO" id="GO:0005524">
    <property type="term" value="F:ATP binding"/>
    <property type="evidence" value="ECO:0007669"/>
    <property type="project" value="UniProtKB-KW"/>
</dbReference>
<dbReference type="Pfam" id="PF00072">
    <property type="entry name" value="Response_reg"/>
    <property type="match status" value="1"/>
</dbReference>
<organism evidence="16 17">
    <name type="scientific">Bacteroides reticulotermitis</name>
    <dbReference type="NCBI Taxonomy" id="1133319"/>
    <lineage>
        <taxon>Bacteria</taxon>
        <taxon>Pseudomonadati</taxon>
        <taxon>Bacteroidota</taxon>
        <taxon>Bacteroidia</taxon>
        <taxon>Bacteroidales</taxon>
        <taxon>Bacteroidaceae</taxon>
        <taxon>Bacteroides</taxon>
    </lineage>
</organism>
<dbReference type="InterPro" id="IPR013783">
    <property type="entry name" value="Ig-like_fold"/>
</dbReference>
<dbReference type="PROSITE" id="PS50110">
    <property type="entry name" value="RESPONSE_REGULATORY"/>
    <property type="match status" value="1"/>
</dbReference>
<feature type="domain" description="HTH araC/xylS-type" evidence="13">
    <location>
        <begin position="1257"/>
        <end position="1356"/>
    </location>
</feature>
<keyword evidence="12" id="KW-0472">Membrane</keyword>
<keyword evidence="17" id="KW-1185">Reference proteome</keyword>
<evidence type="ECO:0000256" key="1">
    <source>
        <dbReference type="ARBA" id="ARBA00000085"/>
    </source>
</evidence>
<evidence type="ECO:0000259" key="14">
    <source>
        <dbReference type="PROSITE" id="PS50109"/>
    </source>
</evidence>
<keyword evidence="3 11" id="KW-0597">Phosphoprotein</keyword>
<keyword evidence="8" id="KW-0902">Two-component regulatory system</keyword>
<dbReference type="InterPro" id="IPR004358">
    <property type="entry name" value="Sig_transdc_His_kin-like_C"/>
</dbReference>
<dbReference type="EMBL" id="JACIER010000001">
    <property type="protein sequence ID" value="MBB4042630.1"/>
    <property type="molecule type" value="Genomic_DNA"/>
</dbReference>
<evidence type="ECO:0000313" key="17">
    <source>
        <dbReference type="Proteomes" id="UP000560658"/>
    </source>
</evidence>
<keyword evidence="7" id="KW-0067">ATP-binding</keyword>
<dbReference type="Gene3D" id="1.10.10.60">
    <property type="entry name" value="Homeodomain-like"/>
    <property type="match status" value="1"/>
</dbReference>
<dbReference type="InterPro" id="IPR011006">
    <property type="entry name" value="CheY-like_superfamily"/>
</dbReference>
<dbReference type="InterPro" id="IPR003661">
    <property type="entry name" value="HisK_dim/P_dom"/>
</dbReference>
<evidence type="ECO:0000256" key="5">
    <source>
        <dbReference type="ARBA" id="ARBA00022741"/>
    </source>
</evidence>
<dbReference type="Gene3D" id="3.40.50.2300">
    <property type="match status" value="1"/>
</dbReference>
<dbReference type="Gene3D" id="1.10.287.130">
    <property type="match status" value="1"/>
</dbReference>
<evidence type="ECO:0000256" key="10">
    <source>
        <dbReference type="ARBA" id="ARBA00023163"/>
    </source>
</evidence>
<feature type="domain" description="Response regulatory" evidence="15">
    <location>
        <begin position="1110"/>
        <end position="1225"/>
    </location>
</feature>
<dbReference type="SUPFAM" id="SSF63829">
    <property type="entry name" value="Calcium-dependent phosphotriesterase"/>
    <property type="match status" value="1"/>
</dbReference>
<evidence type="ECO:0000313" key="16">
    <source>
        <dbReference type="EMBL" id="MBB4042630.1"/>
    </source>
</evidence>
<evidence type="ECO:0000256" key="11">
    <source>
        <dbReference type="PROSITE-ProRule" id="PRU00169"/>
    </source>
</evidence>
<evidence type="ECO:0000256" key="4">
    <source>
        <dbReference type="ARBA" id="ARBA00022679"/>
    </source>
</evidence>
<dbReference type="Pfam" id="PF07495">
    <property type="entry name" value="Y_Y_Y"/>
    <property type="match status" value="1"/>
</dbReference>
<dbReference type="Gene3D" id="3.30.565.10">
    <property type="entry name" value="Histidine kinase-like ATPase, C-terminal domain"/>
    <property type="match status" value="1"/>
</dbReference>
<dbReference type="Gene3D" id="2.130.10.10">
    <property type="entry name" value="YVTN repeat-like/Quinoprotein amine dehydrogenase"/>
    <property type="match status" value="2"/>
</dbReference>
<dbReference type="SMART" id="SM00342">
    <property type="entry name" value="HTH_ARAC"/>
    <property type="match status" value="1"/>
</dbReference>
<dbReference type="CDD" id="cd17574">
    <property type="entry name" value="REC_OmpR"/>
    <property type="match status" value="1"/>
</dbReference>
<dbReference type="PROSITE" id="PS01124">
    <property type="entry name" value="HTH_ARAC_FAMILY_2"/>
    <property type="match status" value="1"/>
</dbReference>
<gene>
    <name evidence="16" type="ORF">GGR06_000389</name>
</gene>
<evidence type="ECO:0000256" key="6">
    <source>
        <dbReference type="ARBA" id="ARBA00022777"/>
    </source>
</evidence>
<keyword evidence="4" id="KW-0808">Transferase</keyword>
<comment type="catalytic activity">
    <reaction evidence="1">
        <text>ATP + protein L-histidine = ADP + protein N-phospho-L-histidine.</text>
        <dbReference type="EC" id="2.7.13.3"/>
    </reaction>
</comment>
<evidence type="ECO:0000256" key="12">
    <source>
        <dbReference type="SAM" id="Phobius"/>
    </source>
</evidence>
<dbReference type="SMART" id="SM00448">
    <property type="entry name" value="REC"/>
    <property type="match status" value="1"/>
</dbReference>
<evidence type="ECO:0000256" key="8">
    <source>
        <dbReference type="ARBA" id="ARBA00023012"/>
    </source>
</evidence>
<dbReference type="PRINTS" id="PR00344">
    <property type="entry name" value="BCTRLSENSOR"/>
</dbReference>
<dbReference type="Pfam" id="PF00512">
    <property type="entry name" value="HisKA"/>
    <property type="match status" value="1"/>
</dbReference>
<dbReference type="PANTHER" id="PTHR43547:SF2">
    <property type="entry name" value="HYBRID SIGNAL TRANSDUCTION HISTIDINE KINASE C"/>
    <property type="match status" value="1"/>
</dbReference>
<dbReference type="InterPro" id="IPR009057">
    <property type="entry name" value="Homeodomain-like_sf"/>
</dbReference>
<keyword evidence="12" id="KW-1133">Transmembrane helix</keyword>
<dbReference type="SMART" id="SM00388">
    <property type="entry name" value="HisKA"/>
    <property type="match status" value="1"/>
</dbReference>
<dbReference type="InterPro" id="IPR015943">
    <property type="entry name" value="WD40/YVTN_repeat-like_dom_sf"/>
</dbReference>
<dbReference type="SUPFAM" id="SSF55874">
    <property type="entry name" value="ATPase domain of HSP90 chaperone/DNA topoisomerase II/histidine kinase"/>
    <property type="match status" value="1"/>
</dbReference>
<keyword evidence="9" id="KW-0805">Transcription regulation</keyword>
<evidence type="ECO:0000256" key="3">
    <source>
        <dbReference type="ARBA" id="ARBA00022553"/>
    </source>
</evidence>
<dbReference type="InterPro" id="IPR036097">
    <property type="entry name" value="HisK_dim/P_sf"/>
</dbReference>
<keyword evidence="10" id="KW-0804">Transcription</keyword>
<evidence type="ECO:0000259" key="15">
    <source>
        <dbReference type="PROSITE" id="PS50110"/>
    </source>
</evidence>
<dbReference type="CDD" id="cd00082">
    <property type="entry name" value="HisKA"/>
    <property type="match status" value="1"/>
</dbReference>
<accession>A0A840CRU9</accession>
<evidence type="ECO:0000259" key="13">
    <source>
        <dbReference type="PROSITE" id="PS01124"/>
    </source>
</evidence>
<dbReference type="InterPro" id="IPR018060">
    <property type="entry name" value="HTH_AraC"/>
</dbReference>
<dbReference type="Pfam" id="PF07494">
    <property type="entry name" value="Reg_prop"/>
    <property type="match status" value="6"/>
</dbReference>
<dbReference type="RefSeq" id="WP_044159796.1">
    <property type="nucleotide sequence ID" value="NZ_JACIER010000001.1"/>
</dbReference>
<dbReference type="GO" id="GO:0003700">
    <property type="term" value="F:DNA-binding transcription factor activity"/>
    <property type="evidence" value="ECO:0007669"/>
    <property type="project" value="InterPro"/>
</dbReference>
<protein>
    <recommendedName>
        <fullName evidence="2">histidine kinase</fullName>
        <ecNumber evidence="2">2.7.13.3</ecNumber>
    </recommendedName>
</protein>
<dbReference type="GO" id="GO:0043565">
    <property type="term" value="F:sequence-specific DNA binding"/>
    <property type="evidence" value="ECO:0007669"/>
    <property type="project" value="InterPro"/>
</dbReference>
<dbReference type="Pfam" id="PF02518">
    <property type="entry name" value="HATPase_c"/>
    <property type="match status" value="1"/>
</dbReference>
<proteinExistence type="predicted"/>
<dbReference type="CDD" id="cd00075">
    <property type="entry name" value="HATPase"/>
    <property type="match status" value="1"/>
</dbReference>
<dbReference type="Pfam" id="PF12833">
    <property type="entry name" value="HTH_18"/>
    <property type="match status" value="1"/>
</dbReference>
<sequence>MKNRHLLLFYMVGLVSSFFYCPLGTSLHADDNSFHFKRLSVDDGLSQNTILALTQDHDGKIWVGTAEGLNWHDGFRFVSFYKSLNDTISLGNNHIYSLYTDRKGVVWAGTMVGLSRYNIVGNNFTNFSLPGNQSVQVFAIEEPADKDQLLLGTSRGLAVFEKSTGKMRMLPQLQDRNVYSIREIGDGVLLGTSAGIYFYYPRNGNVAQLLPELKNEVISSIVYDDKTKNCWLASLTNGVYRVDDKFRISEHYNRQSHPKQFVSNAVRTLQFDDQGRLWIGTIEGLLILRPESRQITQYRFSSENPYSLGHNSVRSLLQDNQGGMWIGTYHGGLNYYHPLAPVFNVLQHSTYHNSLSDNTISCIVEDPVKRRLWIGTNDGGLNYYDRETGQFTAYSEKETALRSNNIKCVFPEEDGTVYIGTHGGGLSRLNVQTGHIDTYNIPEALSLKNSCYSLLDGEDGTLWVGSMDGLYHFDKQTKELLPHPLALKYPQLKGVLVSTLFRDSKQRTWIATEESLYMYANGKVQVMVDSTSVYSLGLIQALCVQEDSHHTIWVGTSSGLYRYAEQSPSSWKHYSMKDGLPNDYVGNILEDQRGRLWLTTNRGLSCFDPATNTFRNYTKEDGLPHSQFTQAAVCKSRDGLFFLGTLNGVAYFSPNNFAGSPFAPNAVISGVAVLNSPVTMAENGAIKFYQATNGKLLGVSFPSEMKLFRVSFSVINYLSGRRNKFAYKLEGYDDEWIHSAWAGSRGVSYSNLPPGKYIFKVKACNDSGQWSETPTECFIDILPMWYQTWWAKTLFVLLIIGILIFIVYFFITRAKMKMRMQIEQIERSKIEEVSQEKVRFYINMSHELRTPLSLILAPLEELQNESTSFDAGVQQKFSLVFKNAHKLLHIVNQLLDFRKAESGALPLNVTLASVEELANHVFTLFRENARKRNITLEFHSELQKELLPVDKAYLETILMNLLSNAFKFTPDGGEIALTLWKKETTYGFSVKDNGIGIPAEKLSRIFERFYQVDEDRKGSGIGLALVKSLIDKHRGTITVDSTPERFTEFTITLPAAISVFPMEERGEEKESGLLQEDAISLVDEAFIGAVVQEPEEATEPTDATEEGRPTILLVDDNREIVDYLKGHFQAKYVTLTAGNGEEALAIMKQQKVDLILSDVMMPGIDGIKLCEIVKKNLQTCHIPVILLSAKGSIEAQTVGIQVGADDYIPKPFSMNILRGKIENILKARQRLRYYYSNTIDIDVAKMTSNTLDEEFMTKAIQIVEDCIDNEDFTADELAEKLFMSRSSLYLKMNSVSGEPPANFIRRIRFNKACQLLLEGRYSVAEVSSRVGFSSPSYFSTSFKKHIGCLPSDYVKNLRKRE</sequence>
<dbReference type="SMART" id="SM00387">
    <property type="entry name" value="HATPase_c"/>
    <property type="match status" value="1"/>
</dbReference>
<reference evidence="16" key="1">
    <citation type="submission" date="2020-08" db="EMBL/GenBank/DDBJ databases">
        <title>Genomic Encyclopedia of Type Strains, Phase IV (KMG-IV): sequencing the most valuable type-strain genomes for metagenomic binning, comparative biology and taxonomic classification.</title>
        <authorList>
            <person name="Goeker M."/>
        </authorList>
    </citation>
    <scope>NUCLEOTIDE SEQUENCE [LARGE SCALE GENOMIC DNA]</scope>
    <source>
        <strain evidence="16">DSM 105720</strain>
    </source>
</reference>
<dbReference type="Proteomes" id="UP000560658">
    <property type="component" value="Unassembled WGS sequence"/>
</dbReference>
<name>A0A840CRU9_9BACE</name>
<keyword evidence="5" id="KW-0547">Nucleotide-binding</keyword>
<evidence type="ECO:0000256" key="9">
    <source>
        <dbReference type="ARBA" id="ARBA00023015"/>
    </source>
</evidence>
<keyword evidence="6 16" id="KW-0418">Kinase</keyword>
<feature type="modified residue" description="4-aspartylphosphate" evidence="11">
    <location>
        <position position="1158"/>
    </location>
</feature>
<dbReference type="PANTHER" id="PTHR43547">
    <property type="entry name" value="TWO-COMPONENT HISTIDINE KINASE"/>
    <property type="match status" value="1"/>
</dbReference>
<dbReference type="SUPFAM" id="SSF52172">
    <property type="entry name" value="CheY-like"/>
    <property type="match status" value="1"/>
</dbReference>
<dbReference type="Gene3D" id="2.60.40.10">
    <property type="entry name" value="Immunoglobulins"/>
    <property type="match status" value="1"/>
</dbReference>
<dbReference type="InterPro" id="IPR011123">
    <property type="entry name" value="Y_Y_Y"/>
</dbReference>
<dbReference type="InterPro" id="IPR005467">
    <property type="entry name" value="His_kinase_dom"/>
</dbReference>
<feature type="transmembrane region" description="Helical" evidence="12">
    <location>
        <begin position="789"/>
        <end position="811"/>
    </location>
</feature>
<feature type="domain" description="Histidine kinase" evidence="14">
    <location>
        <begin position="843"/>
        <end position="1057"/>
    </location>
</feature>